<dbReference type="SUPFAM" id="SSF69318">
    <property type="entry name" value="Integrin alpha N-terminal domain"/>
    <property type="match status" value="2"/>
</dbReference>
<gene>
    <name evidence="4" type="ORF">SAMN05660293_01398</name>
</gene>
<dbReference type="InterPro" id="IPR026444">
    <property type="entry name" value="Secre_tail"/>
</dbReference>
<dbReference type="EMBL" id="FUZA01000001">
    <property type="protein sequence ID" value="SKB60898.1"/>
    <property type="molecule type" value="Genomic_DNA"/>
</dbReference>
<dbReference type="RefSeq" id="WP_082213867.1">
    <property type="nucleotide sequence ID" value="NZ_FUZA01000001.1"/>
</dbReference>
<dbReference type="Gene3D" id="2.130.10.130">
    <property type="entry name" value="Integrin alpha, N-terminal"/>
    <property type="match status" value="2"/>
</dbReference>
<protein>
    <submittedName>
        <fullName evidence="4">Por secretion system C-terminal sorting domain-containing protein</fullName>
    </submittedName>
</protein>
<sequence length="749" mass="81571">MRTKFTSFFLFILNIVTLSSAFSQKSWFKIDTLTSVTSKGAKLTNPWTGGLNASQFLKMHLNNDADEDLVVYDRTNSKITTFLAGPDPLNPGKKTFIHTPYYESLFPKADNWMILADYDGDGNKDLFTSTSLGISVYRQEKTAQSWTFRQMQEVLYTKGFSGNINLQVSGTDIPGIVDVDDDGDLDLLLFDFSGNYIELHQNLSMEKFGKPDSLGNVQSPVFQRNGDCWGDFHKGTNEGFEFGLDCGVTVSSGNREMHAGNSILLQDLNGDGKKDLLVGHVSNTHISFLTNSASGLIGNFTAYTNTYPTVNPVLLHIFPAAFMEDVNFDGKKDLLIAPNTASNDGNLTDFKSSGWYYQNAGTDTKPDFKLTKKNFLQDQMLDVGENAAPSFFDIDGDGDLDMLIGTGGIPGQTGFKGGFWLLKNTGNNTTPAFEVESENYLNLASAFGVYNIKPQWADFNGDGVSDLGFSATSTTTLKLEYRYIPNKAQSGAAAQLNLADAVTIAMPAESQTGDSPHFYDVDGDGDLDLLLGKTQGNIYFYANTGTSKQFTFKLESDAFAGVTISFEGRSPQLAVADFDLDGRADVITADHTGNIRLFHGADWGKWTERETLLVEQNGKASAPSFGNYLSVAVGDYNGDKKPDIAVGSNAGGLRLLTNIVPVTITGNEPAAGPLVNVFPNPAANYLKIKSSKSATFDIVSVTGRKIVKDRKLNANIEQEIVTEHWPAGLYLVEIKSGNSHVVRKVMVAN</sequence>
<organism evidence="4 5">
    <name type="scientific">Dyadobacter psychrophilus</name>
    <dbReference type="NCBI Taxonomy" id="651661"/>
    <lineage>
        <taxon>Bacteria</taxon>
        <taxon>Pseudomonadati</taxon>
        <taxon>Bacteroidota</taxon>
        <taxon>Cytophagia</taxon>
        <taxon>Cytophagales</taxon>
        <taxon>Spirosomataceae</taxon>
        <taxon>Dyadobacter</taxon>
    </lineage>
</organism>
<dbReference type="Pfam" id="PF01839">
    <property type="entry name" value="FG-GAP"/>
    <property type="match status" value="1"/>
</dbReference>
<evidence type="ECO:0000313" key="4">
    <source>
        <dbReference type="EMBL" id="SKB60898.1"/>
    </source>
</evidence>
<feature type="signal peptide" evidence="2">
    <location>
        <begin position="1"/>
        <end position="21"/>
    </location>
</feature>
<dbReference type="PANTHER" id="PTHR46580:SF4">
    <property type="entry name" value="ATP_GTP-BINDING PROTEIN"/>
    <property type="match status" value="1"/>
</dbReference>
<accession>A0A1T5CN12</accession>
<evidence type="ECO:0000256" key="1">
    <source>
        <dbReference type="ARBA" id="ARBA00022729"/>
    </source>
</evidence>
<keyword evidence="5" id="KW-1185">Reference proteome</keyword>
<dbReference type="InterPro" id="IPR028994">
    <property type="entry name" value="Integrin_alpha_N"/>
</dbReference>
<evidence type="ECO:0000313" key="5">
    <source>
        <dbReference type="Proteomes" id="UP000190897"/>
    </source>
</evidence>
<reference evidence="5" key="1">
    <citation type="submission" date="2017-02" db="EMBL/GenBank/DDBJ databases">
        <authorList>
            <person name="Varghese N."/>
            <person name="Submissions S."/>
        </authorList>
    </citation>
    <scope>NUCLEOTIDE SEQUENCE [LARGE SCALE GENOMIC DNA]</scope>
    <source>
        <strain evidence="5">DSM 22270</strain>
    </source>
</reference>
<dbReference type="InterPro" id="IPR013517">
    <property type="entry name" value="FG-GAP"/>
</dbReference>
<evidence type="ECO:0000256" key="2">
    <source>
        <dbReference type="SAM" id="SignalP"/>
    </source>
</evidence>
<evidence type="ECO:0000259" key="3">
    <source>
        <dbReference type="Pfam" id="PF18962"/>
    </source>
</evidence>
<proteinExistence type="predicted"/>
<dbReference type="NCBIfam" id="TIGR04183">
    <property type="entry name" value="Por_Secre_tail"/>
    <property type="match status" value="1"/>
</dbReference>
<keyword evidence="1 2" id="KW-0732">Signal</keyword>
<dbReference type="Pfam" id="PF18962">
    <property type="entry name" value="Por_Secre_tail"/>
    <property type="match status" value="1"/>
</dbReference>
<name>A0A1T5CN12_9BACT</name>
<dbReference type="Pfam" id="PF13517">
    <property type="entry name" value="FG-GAP_3"/>
    <property type="match status" value="1"/>
</dbReference>
<feature type="chain" id="PRO_5010524320" evidence="2">
    <location>
        <begin position="22"/>
        <end position="749"/>
    </location>
</feature>
<dbReference type="AlphaFoldDB" id="A0A1T5CN12"/>
<dbReference type="STRING" id="651661.SAMN05660293_01398"/>
<dbReference type="OrthoDB" id="9816120at2"/>
<feature type="domain" description="Secretion system C-terminal sorting" evidence="3">
    <location>
        <begin position="677"/>
        <end position="747"/>
    </location>
</feature>
<dbReference type="PANTHER" id="PTHR46580">
    <property type="entry name" value="SENSOR KINASE-RELATED"/>
    <property type="match status" value="1"/>
</dbReference>
<dbReference type="Proteomes" id="UP000190897">
    <property type="component" value="Unassembled WGS sequence"/>
</dbReference>